<evidence type="ECO:0000313" key="3">
    <source>
        <dbReference type="EMBL" id="EXJ79752.1"/>
    </source>
</evidence>
<sequence>MTLTIFFHKAKRFVLRSGPAYEYDLFGDTDTDADLQKSERVAGWHQGARLCFGGALCCLIIEVVLLVGFIIRDHKVTGHGVIFEGSCQKVKHLNVLLLVPLNVVGTFLISGSNYVMQCLNAPSRREVDKAHANGAYLNIGVPSITNVRYLGFKKTVIWGVLGLFTIPIHLLLNSAVFASLQSNNYGVLVVDTGYEDDPTWRLCQSSELSDAPLTFACTLLNHATGVNVTSNRREPEDCIRLYLNTLGSSTSNVMLVTKNTTQSRWSLFATPTIDSDHFSACNHTCYDNLPGMLNVSLVLSTADVAWNISSILGVWDALDYKYMTSLQYSKFDFSGPDMRTANRWEPDAWLCDTGTTGPLQPCVLGDVAETAADWRITPNSLQIDHCWVEPEAPEYCRLYYSTAIMAVVIACDVVKTCCIAFVIRLSKCNRKSHQVVLATLGDAIESFLDRADETSADRSLIDQKRVRSMLGTGIYWMDDGDYFESLPLEERVAECPRVFGPQPITFQAERHRLLERPSRSRWLATGPIFGLIVVAASAVLGIGMVNLRSLGVSDIWSRGIGTIDPNAIFTTTAIDPIYARLYDGAETGRMFRLILMINTPQLLVSMLYFLYNGLLTSMMCAYEFSKFSLQPTTLREGVVQNFRDITACGFSPLAILLFLVILFVLVAVLIAVGSKHLPAGVPLVGTCSWAISAACHDIGGEKDAAIKPLMWGEIASSDPDGFGHCSISSRTVVQPTEGRTYA</sequence>
<dbReference type="Pfam" id="PF20163">
    <property type="entry name" value="DUF6536"/>
    <property type="match status" value="1"/>
</dbReference>
<proteinExistence type="predicted"/>
<keyword evidence="1" id="KW-1133">Transmembrane helix</keyword>
<reference evidence="3 4" key="1">
    <citation type="submission" date="2013-03" db="EMBL/GenBank/DDBJ databases">
        <title>The Genome Sequence of Capronia epimyces CBS 606.96.</title>
        <authorList>
            <consortium name="The Broad Institute Genomics Platform"/>
            <person name="Cuomo C."/>
            <person name="de Hoog S."/>
            <person name="Gorbushina A."/>
            <person name="Walker B."/>
            <person name="Young S.K."/>
            <person name="Zeng Q."/>
            <person name="Gargeya S."/>
            <person name="Fitzgerald M."/>
            <person name="Haas B."/>
            <person name="Abouelleil A."/>
            <person name="Allen A.W."/>
            <person name="Alvarado L."/>
            <person name="Arachchi H.M."/>
            <person name="Berlin A.M."/>
            <person name="Chapman S.B."/>
            <person name="Gainer-Dewar J."/>
            <person name="Goldberg J."/>
            <person name="Griggs A."/>
            <person name="Gujja S."/>
            <person name="Hansen M."/>
            <person name="Howarth C."/>
            <person name="Imamovic A."/>
            <person name="Ireland A."/>
            <person name="Larimer J."/>
            <person name="McCowan C."/>
            <person name="Murphy C."/>
            <person name="Pearson M."/>
            <person name="Poon T.W."/>
            <person name="Priest M."/>
            <person name="Roberts A."/>
            <person name="Saif S."/>
            <person name="Shea T."/>
            <person name="Sisk P."/>
            <person name="Sykes S."/>
            <person name="Wortman J."/>
            <person name="Nusbaum C."/>
            <person name="Birren B."/>
        </authorList>
    </citation>
    <scope>NUCLEOTIDE SEQUENCE [LARGE SCALE GENOMIC DNA]</scope>
    <source>
        <strain evidence="3 4">CBS 606.96</strain>
    </source>
</reference>
<dbReference type="InterPro" id="IPR046623">
    <property type="entry name" value="DUF6536"/>
</dbReference>
<dbReference type="eggNOG" id="ENOG502RYAY">
    <property type="taxonomic scope" value="Eukaryota"/>
</dbReference>
<evidence type="ECO:0000259" key="2">
    <source>
        <dbReference type="Pfam" id="PF20163"/>
    </source>
</evidence>
<feature type="transmembrane region" description="Helical" evidence="1">
    <location>
        <begin position="645"/>
        <end position="672"/>
    </location>
</feature>
<dbReference type="OrthoDB" id="5429634at2759"/>
<dbReference type="Proteomes" id="UP000019478">
    <property type="component" value="Unassembled WGS sequence"/>
</dbReference>
<comment type="caution">
    <text evidence="3">The sequence shown here is derived from an EMBL/GenBank/DDBJ whole genome shotgun (WGS) entry which is preliminary data.</text>
</comment>
<feature type="transmembrane region" description="Helical" evidence="1">
    <location>
        <begin position="92"/>
        <end position="115"/>
    </location>
</feature>
<name>W9XGV8_9EURO</name>
<dbReference type="EMBL" id="AMGY01000007">
    <property type="protein sequence ID" value="EXJ79752.1"/>
    <property type="molecule type" value="Genomic_DNA"/>
</dbReference>
<evidence type="ECO:0000313" key="4">
    <source>
        <dbReference type="Proteomes" id="UP000019478"/>
    </source>
</evidence>
<dbReference type="RefSeq" id="XP_007736326.1">
    <property type="nucleotide sequence ID" value="XM_007738136.1"/>
</dbReference>
<keyword evidence="4" id="KW-1185">Reference proteome</keyword>
<gene>
    <name evidence="3" type="ORF">A1O3_08035</name>
</gene>
<dbReference type="PANTHER" id="PTHR35395:SF1">
    <property type="entry name" value="DUF6536 DOMAIN-CONTAINING PROTEIN"/>
    <property type="match status" value="1"/>
</dbReference>
<accession>W9XGV8</accession>
<organism evidence="3 4">
    <name type="scientific">Capronia epimyces CBS 606.96</name>
    <dbReference type="NCBI Taxonomy" id="1182542"/>
    <lineage>
        <taxon>Eukaryota</taxon>
        <taxon>Fungi</taxon>
        <taxon>Dikarya</taxon>
        <taxon>Ascomycota</taxon>
        <taxon>Pezizomycotina</taxon>
        <taxon>Eurotiomycetes</taxon>
        <taxon>Chaetothyriomycetidae</taxon>
        <taxon>Chaetothyriales</taxon>
        <taxon>Herpotrichiellaceae</taxon>
        <taxon>Capronia</taxon>
    </lineage>
</organism>
<feature type="transmembrane region" description="Helical" evidence="1">
    <location>
        <begin position="602"/>
        <end position="624"/>
    </location>
</feature>
<keyword evidence="1" id="KW-0812">Transmembrane</keyword>
<dbReference type="AlphaFoldDB" id="W9XGV8"/>
<feature type="transmembrane region" description="Helical" evidence="1">
    <location>
        <begin position="398"/>
        <end position="423"/>
    </location>
</feature>
<feature type="transmembrane region" description="Helical" evidence="1">
    <location>
        <begin position="522"/>
        <end position="545"/>
    </location>
</feature>
<dbReference type="PANTHER" id="PTHR35395">
    <property type="entry name" value="DUF6536 DOMAIN-CONTAINING PROTEIN"/>
    <property type="match status" value="1"/>
</dbReference>
<keyword evidence="1" id="KW-0472">Membrane</keyword>
<evidence type="ECO:0000256" key="1">
    <source>
        <dbReference type="SAM" id="Phobius"/>
    </source>
</evidence>
<dbReference type="GeneID" id="19172126"/>
<feature type="domain" description="DUF6536" evidence="2">
    <location>
        <begin position="44"/>
        <end position="193"/>
    </location>
</feature>
<dbReference type="STRING" id="1182542.W9XGV8"/>
<feature type="transmembrane region" description="Helical" evidence="1">
    <location>
        <begin position="156"/>
        <end position="180"/>
    </location>
</feature>
<dbReference type="HOGENOM" id="CLU_010112_0_0_1"/>
<protein>
    <recommendedName>
        <fullName evidence="2">DUF6536 domain-containing protein</fullName>
    </recommendedName>
</protein>
<feature type="transmembrane region" description="Helical" evidence="1">
    <location>
        <begin position="50"/>
        <end position="72"/>
    </location>
</feature>